<dbReference type="InterPro" id="IPR001330">
    <property type="entry name" value="Prenyltrans"/>
</dbReference>
<dbReference type="GO" id="GO:0010008">
    <property type="term" value="C:endosome membrane"/>
    <property type="evidence" value="ECO:0007669"/>
    <property type="project" value="UniProtKB-SubCell"/>
</dbReference>
<feature type="region of interest" description="Disordered" evidence="16">
    <location>
        <begin position="454"/>
        <end position="579"/>
    </location>
</feature>
<feature type="signal peptide" evidence="17">
    <location>
        <begin position="1"/>
        <end position="25"/>
    </location>
</feature>
<dbReference type="PANTHER" id="PTHR11774:SF6">
    <property type="entry name" value="PROTEIN FARNESYLTRANSFERASE SUBUNIT BETA"/>
    <property type="match status" value="1"/>
</dbReference>
<feature type="domain" description="Prenyltransferase alpha-alpha toroid" evidence="18">
    <location>
        <begin position="3"/>
        <end position="112"/>
    </location>
</feature>
<gene>
    <name evidence="21" type="ORF">E3Q22_00359</name>
</gene>
<dbReference type="Gene3D" id="1.25.40.270">
    <property type="entry name" value="Vacuolar protein sorting-associated protein vta1"/>
    <property type="match status" value="1"/>
</dbReference>
<sequence>MRVLDASRPWLIYWSLHSLLTLGISLDSASKSRALNTLLKCQNSTGGFGGGPGQISHILTTYASIMSFVIAGGPGSGNGWEDIDRKGIYNFLIRMKQKDGSFIVHEGGEVDVSCQTYEGGFAACSQNGSQFGEAHGGYTSCALSALTMVDSTRSTKLQTRFDLDALIRWSVHMQGLESELGGFRGRTNKLVDGCYSWWLGGSFNLLEYWQQGVDSTVDDDDDSWIDEETCLYDREALQGYILNAAQTPKGGLRDKPGKNADTYHTAYNLSGLSASQHYIKYEPDRAQEIAIDFKENTDDSIPELENARRLDIRKYAYASAMAWMPNKAAKSLTEPGKFYVLQNALDKKPGKHCEEFLLNLMGELEESKSQLSGNDDLKDLVIDEDAANAYIENFALRVFIKADDLDRAGTLNKTVAQTFLASSYFLSLLTLFKNPPGDLQQKIKYARFKTTQIMNSLKNPPPPASASPRASTSALTSPQLGTAGLPNAPSPKAAISGLPSVPSPKVGSVGLPSVPSPKIGTAGLPPHMASPKPSPKHGTVGLPSPKQSPHPSLPSSPRFRSNSSLSQHLPSPKAMTSMLPTEEPQGIDPTIVIKAQKHAKWAISALNYEDKDTAINQLQLALESLTGT</sequence>
<evidence type="ECO:0000256" key="13">
    <source>
        <dbReference type="ARBA" id="ARBA00022833"/>
    </source>
</evidence>
<reference evidence="21 22" key="1">
    <citation type="submission" date="2019-03" db="EMBL/GenBank/DDBJ databases">
        <title>Sequencing 25 genomes of Wallemia mellicola.</title>
        <authorList>
            <person name="Gostincar C."/>
        </authorList>
    </citation>
    <scope>NUCLEOTIDE SEQUENCE [LARGE SCALE GENOMIC DNA]</scope>
    <source>
        <strain evidence="21 22">EXF-6152</strain>
    </source>
</reference>
<dbReference type="AlphaFoldDB" id="A0A4T0MFV0"/>
<evidence type="ECO:0000256" key="8">
    <source>
        <dbReference type="ARBA" id="ARBA00022602"/>
    </source>
</evidence>
<feature type="domain" description="Vta1 C-terminal" evidence="20">
    <location>
        <begin position="591"/>
        <end position="626"/>
    </location>
</feature>
<evidence type="ECO:0000256" key="14">
    <source>
        <dbReference type="ARBA" id="ARBA00022927"/>
    </source>
</evidence>
<evidence type="ECO:0000256" key="15">
    <source>
        <dbReference type="ARBA" id="ARBA00023136"/>
    </source>
</evidence>
<dbReference type="Pfam" id="PF04652">
    <property type="entry name" value="Vta1"/>
    <property type="match status" value="1"/>
</dbReference>
<evidence type="ECO:0000256" key="6">
    <source>
        <dbReference type="ARBA" id="ARBA00022448"/>
    </source>
</evidence>
<dbReference type="GO" id="GO:0015031">
    <property type="term" value="P:protein transport"/>
    <property type="evidence" value="ECO:0007669"/>
    <property type="project" value="UniProtKB-KW"/>
</dbReference>
<evidence type="ECO:0000313" key="22">
    <source>
        <dbReference type="Proteomes" id="UP000310685"/>
    </source>
</evidence>
<feature type="domain" description="Prenyltransferase alpha-alpha toroid" evidence="18">
    <location>
        <begin position="113"/>
        <end position="282"/>
    </location>
</feature>
<accession>A0A4T0MFV0</accession>
<dbReference type="Proteomes" id="UP000310685">
    <property type="component" value="Unassembled WGS sequence"/>
</dbReference>
<keyword evidence="9 21" id="KW-0808">Transferase</keyword>
<evidence type="ECO:0000256" key="10">
    <source>
        <dbReference type="ARBA" id="ARBA00022723"/>
    </source>
</evidence>
<dbReference type="GO" id="GO:0004660">
    <property type="term" value="F:protein farnesyltransferase activity"/>
    <property type="evidence" value="ECO:0007669"/>
    <property type="project" value="TreeGrafter"/>
</dbReference>
<protein>
    <submittedName>
        <fullName evidence="21">Terpenoid cyclases/Protein prenyltransferase</fullName>
    </submittedName>
</protein>
<name>A0A4T0MFV0_9BASI</name>
<comment type="caution">
    <text evidence="21">The sequence shown here is derived from an EMBL/GenBank/DDBJ whole genome shotgun (WGS) entry which is preliminary data.</text>
</comment>
<keyword evidence="17" id="KW-0732">Signal</keyword>
<dbReference type="Pfam" id="PF18097">
    <property type="entry name" value="Vta1_C"/>
    <property type="match status" value="1"/>
</dbReference>
<dbReference type="InterPro" id="IPR023175">
    <property type="entry name" value="Vta1/CALS_N_sf"/>
</dbReference>
<keyword evidence="11" id="KW-0677">Repeat</keyword>
<dbReference type="Pfam" id="PF00432">
    <property type="entry name" value="Prenyltrans"/>
    <property type="match status" value="2"/>
</dbReference>
<feature type="chain" id="PRO_5043198460" evidence="17">
    <location>
        <begin position="26"/>
        <end position="628"/>
    </location>
</feature>
<evidence type="ECO:0000256" key="11">
    <source>
        <dbReference type="ARBA" id="ARBA00022737"/>
    </source>
</evidence>
<evidence type="ECO:0000313" key="21">
    <source>
        <dbReference type="EMBL" id="TIB82095.1"/>
    </source>
</evidence>
<evidence type="ECO:0000256" key="12">
    <source>
        <dbReference type="ARBA" id="ARBA00022753"/>
    </source>
</evidence>
<evidence type="ECO:0000256" key="1">
    <source>
        <dbReference type="ARBA" id="ARBA00001947"/>
    </source>
</evidence>
<keyword evidence="10" id="KW-0479">Metal-binding</keyword>
<dbReference type="InterPro" id="IPR045089">
    <property type="entry name" value="PGGT1B-like"/>
</dbReference>
<dbReference type="EMBL" id="SPRC01000003">
    <property type="protein sequence ID" value="TIB82095.1"/>
    <property type="molecule type" value="Genomic_DNA"/>
</dbReference>
<keyword evidence="15" id="KW-0472">Membrane</keyword>
<keyword evidence="6" id="KW-0813">Transport</keyword>
<evidence type="ECO:0000256" key="17">
    <source>
        <dbReference type="SAM" id="SignalP"/>
    </source>
</evidence>
<evidence type="ECO:0000256" key="9">
    <source>
        <dbReference type="ARBA" id="ARBA00022679"/>
    </source>
</evidence>
<dbReference type="InterPro" id="IPR008930">
    <property type="entry name" value="Terpenoid_cyclase/PrenylTrfase"/>
</dbReference>
<evidence type="ECO:0000256" key="5">
    <source>
        <dbReference type="ARBA" id="ARBA00010497"/>
    </source>
</evidence>
<evidence type="ECO:0000259" key="18">
    <source>
        <dbReference type="Pfam" id="PF00432"/>
    </source>
</evidence>
<comment type="similarity">
    <text evidence="5">Belongs to the protein prenyltransferase subunit beta family.</text>
</comment>
<proteinExistence type="inferred from homology"/>
<evidence type="ECO:0000256" key="16">
    <source>
        <dbReference type="SAM" id="MobiDB-lite"/>
    </source>
</evidence>
<dbReference type="InterPro" id="IPR041212">
    <property type="entry name" value="Vta1_C"/>
</dbReference>
<feature type="domain" description="Vta1/callose synthase N-terminal" evidence="19">
    <location>
        <begin position="337"/>
        <end position="459"/>
    </location>
</feature>
<keyword evidence="14" id="KW-0653">Protein transport</keyword>
<evidence type="ECO:0000256" key="2">
    <source>
        <dbReference type="ARBA" id="ARBA00004481"/>
    </source>
</evidence>
<evidence type="ECO:0000259" key="19">
    <source>
        <dbReference type="Pfam" id="PF04652"/>
    </source>
</evidence>
<keyword evidence="12" id="KW-0967">Endosome</keyword>
<comment type="cofactor">
    <cofactor evidence="1">
        <name>Zn(2+)</name>
        <dbReference type="ChEBI" id="CHEBI:29105"/>
    </cofactor>
</comment>
<dbReference type="GO" id="GO:0046872">
    <property type="term" value="F:metal ion binding"/>
    <property type="evidence" value="ECO:0007669"/>
    <property type="project" value="UniProtKB-KW"/>
</dbReference>
<evidence type="ECO:0000256" key="3">
    <source>
        <dbReference type="ARBA" id="ARBA00004496"/>
    </source>
</evidence>
<feature type="compositionally biased region" description="Low complexity" evidence="16">
    <location>
        <begin position="555"/>
        <end position="566"/>
    </location>
</feature>
<evidence type="ECO:0000259" key="20">
    <source>
        <dbReference type="Pfam" id="PF18097"/>
    </source>
</evidence>
<dbReference type="SUPFAM" id="SSF48239">
    <property type="entry name" value="Terpenoid cyclases/Protein prenyltransferases"/>
    <property type="match status" value="1"/>
</dbReference>
<dbReference type="InterPro" id="IPR039431">
    <property type="entry name" value="Vta1/CALS_N"/>
</dbReference>
<keyword evidence="13" id="KW-0862">Zinc</keyword>
<evidence type="ECO:0000256" key="7">
    <source>
        <dbReference type="ARBA" id="ARBA00022490"/>
    </source>
</evidence>
<comment type="similarity">
    <text evidence="4">Belongs to the VTA1 family.</text>
</comment>
<dbReference type="GO" id="GO:0005965">
    <property type="term" value="C:protein farnesyltransferase complex"/>
    <property type="evidence" value="ECO:0007669"/>
    <property type="project" value="TreeGrafter"/>
</dbReference>
<evidence type="ECO:0000256" key="4">
    <source>
        <dbReference type="ARBA" id="ARBA00007895"/>
    </source>
</evidence>
<dbReference type="Gene3D" id="1.50.10.20">
    <property type="match status" value="2"/>
</dbReference>
<comment type="subcellular location">
    <subcellularLocation>
        <location evidence="3">Cytoplasm</location>
    </subcellularLocation>
    <subcellularLocation>
        <location evidence="2">Endosome membrane</location>
        <topology evidence="2">Peripheral membrane protein</topology>
    </subcellularLocation>
</comment>
<dbReference type="PANTHER" id="PTHR11774">
    <property type="entry name" value="GERANYLGERANYL TRANSFERASE TYPE BETA SUBUNIT"/>
    <property type="match status" value="1"/>
</dbReference>
<keyword evidence="7" id="KW-0963">Cytoplasm</keyword>
<keyword evidence="8" id="KW-0637">Prenyltransferase</keyword>
<feature type="compositionally biased region" description="Low complexity" evidence="16">
    <location>
        <begin position="466"/>
        <end position="478"/>
    </location>
</feature>
<dbReference type="Gene3D" id="1.20.5.420">
    <property type="entry name" value="Immunoglobulin FC, subunit C"/>
    <property type="match status" value="1"/>
</dbReference>
<organism evidence="21 22">
    <name type="scientific">Wallemia mellicola</name>
    <dbReference type="NCBI Taxonomy" id="1708541"/>
    <lineage>
        <taxon>Eukaryota</taxon>
        <taxon>Fungi</taxon>
        <taxon>Dikarya</taxon>
        <taxon>Basidiomycota</taxon>
        <taxon>Wallemiomycotina</taxon>
        <taxon>Wallemiomycetes</taxon>
        <taxon>Wallemiales</taxon>
        <taxon>Wallemiaceae</taxon>
        <taxon>Wallemia</taxon>
    </lineage>
</organism>